<evidence type="ECO:0000256" key="1">
    <source>
        <dbReference type="ARBA" id="ARBA00005695"/>
    </source>
</evidence>
<dbReference type="Gene3D" id="3.40.190.10">
    <property type="entry name" value="Periplasmic binding protein-like II"/>
    <property type="match status" value="1"/>
</dbReference>
<dbReference type="InterPro" id="IPR030678">
    <property type="entry name" value="Peptide/Ni-bd"/>
</dbReference>
<dbReference type="GO" id="GO:0015833">
    <property type="term" value="P:peptide transport"/>
    <property type="evidence" value="ECO:0007669"/>
    <property type="project" value="TreeGrafter"/>
</dbReference>
<keyword evidence="2" id="KW-0813">Transport</keyword>
<feature type="domain" description="Solute-binding protein family 5" evidence="5">
    <location>
        <begin position="91"/>
        <end position="451"/>
    </location>
</feature>
<feature type="signal peptide" evidence="4">
    <location>
        <begin position="1"/>
        <end position="25"/>
    </location>
</feature>
<dbReference type="CDD" id="cd08499">
    <property type="entry name" value="PBP2_Ylib_like"/>
    <property type="match status" value="1"/>
</dbReference>
<dbReference type="OrthoDB" id="9796817at2"/>
<name>A0A417YDA5_9BACI</name>
<comment type="caution">
    <text evidence="6">The sequence shown here is derived from an EMBL/GenBank/DDBJ whole genome shotgun (WGS) entry which is preliminary data.</text>
</comment>
<dbReference type="RefSeq" id="WP_118889878.1">
    <property type="nucleotide sequence ID" value="NZ_PHUT01000012.1"/>
</dbReference>
<evidence type="ECO:0000259" key="5">
    <source>
        <dbReference type="Pfam" id="PF00496"/>
    </source>
</evidence>
<dbReference type="PANTHER" id="PTHR30290:SF9">
    <property type="entry name" value="OLIGOPEPTIDE-BINDING PROTEIN APPA"/>
    <property type="match status" value="1"/>
</dbReference>
<reference evidence="6 7" key="1">
    <citation type="journal article" date="2007" name="Int. J. Syst. Evol. Microbiol.">
        <title>Oceanobacillus profundus sp. nov., isolated from a deep-sea sediment core.</title>
        <authorList>
            <person name="Kim Y.G."/>
            <person name="Choi D.H."/>
            <person name="Hyun S."/>
            <person name="Cho B.C."/>
        </authorList>
    </citation>
    <scope>NUCLEOTIDE SEQUENCE [LARGE SCALE GENOMIC DNA]</scope>
    <source>
        <strain evidence="6 7">DSM 18246</strain>
    </source>
</reference>
<dbReference type="GO" id="GO:0042597">
    <property type="term" value="C:periplasmic space"/>
    <property type="evidence" value="ECO:0007669"/>
    <property type="project" value="UniProtKB-ARBA"/>
</dbReference>
<dbReference type="GO" id="GO:1904680">
    <property type="term" value="F:peptide transmembrane transporter activity"/>
    <property type="evidence" value="ECO:0007669"/>
    <property type="project" value="TreeGrafter"/>
</dbReference>
<dbReference type="GO" id="GO:0043190">
    <property type="term" value="C:ATP-binding cassette (ABC) transporter complex"/>
    <property type="evidence" value="ECO:0007669"/>
    <property type="project" value="InterPro"/>
</dbReference>
<dbReference type="Pfam" id="PF00496">
    <property type="entry name" value="SBP_bac_5"/>
    <property type="match status" value="1"/>
</dbReference>
<proteinExistence type="inferred from homology"/>
<organism evidence="6 7">
    <name type="scientific">Oceanobacillus profundus</name>
    <dbReference type="NCBI Taxonomy" id="372463"/>
    <lineage>
        <taxon>Bacteria</taxon>
        <taxon>Bacillati</taxon>
        <taxon>Bacillota</taxon>
        <taxon>Bacilli</taxon>
        <taxon>Bacillales</taxon>
        <taxon>Bacillaceae</taxon>
        <taxon>Oceanobacillus</taxon>
    </lineage>
</organism>
<dbReference type="AlphaFoldDB" id="A0A417YDA5"/>
<dbReference type="Proteomes" id="UP000285456">
    <property type="component" value="Unassembled WGS sequence"/>
</dbReference>
<dbReference type="EMBL" id="QWEH01000012">
    <property type="protein sequence ID" value="RHW30605.1"/>
    <property type="molecule type" value="Genomic_DNA"/>
</dbReference>
<dbReference type="SUPFAM" id="SSF53850">
    <property type="entry name" value="Periplasmic binding protein-like II"/>
    <property type="match status" value="1"/>
</dbReference>
<dbReference type="Gene3D" id="3.10.105.10">
    <property type="entry name" value="Dipeptide-binding Protein, Domain 3"/>
    <property type="match status" value="1"/>
</dbReference>
<evidence type="ECO:0000256" key="3">
    <source>
        <dbReference type="ARBA" id="ARBA00022729"/>
    </source>
</evidence>
<comment type="similarity">
    <text evidence="1">Belongs to the bacterial solute-binding protein 5 family.</text>
</comment>
<dbReference type="PROSITE" id="PS51257">
    <property type="entry name" value="PROKAR_LIPOPROTEIN"/>
    <property type="match status" value="1"/>
</dbReference>
<keyword evidence="7" id="KW-1185">Reference proteome</keyword>
<dbReference type="PANTHER" id="PTHR30290">
    <property type="entry name" value="PERIPLASMIC BINDING COMPONENT OF ABC TRANSPORTER"/>
    <property type="match status" value="1"/>
</dbReference>
<protein>
    <submittedName>
        <fullName evidence="6">Glutathione ABC transporter substrate-binding protein</fullName>
    </submittedName>
</protein>
<accession>A0A417YDA5</accession>
<evidence type="ECO:0000256" key="2">
    <source>
        <dbReference type="ARBA" id="ARBA00022448"/>
    </source>
</evidence>
<keyword evidence="3 4" id="KW-0732">Signal</keyword>
<evidence type="ECO:0000313" key="6">
    <source>
        <dbReference type="EMBL" id="RHW30605.1"/>
    </source>
</evidence>
<gene>
    <name evidence="6" type="ORF">D1B32_15935</name>
</gene>
<feature type="chain" id="PRO_5019367364" evidence="4">
    <location>
        <begin position="26"/>
        <end position="534"/>
    </location>
</feature>
<dbReference type="Gene3D" id="3.90.76.10">
    <property type="entry name" value="Dipeptide-binding Protein, Domain 1"/>
    <property type="match status" value="1"/>
</dbReference>
<dbReference type="InterPro" id="IPR039424">
    <property type="entry name" value="SBP_5"/>
</dbReference>
<sequence>MRMRKKSYILIFLIGFLSIALVACASEPNDVDDADEGNPDGQTTQGGDLIIAKQSDVVSLDPAASNDTPSSDVQRNIFETLVTQDENMENQPLLAESWEQIDDTTWVFKLREGITFHDGSDFNAEAVKANIDRTLDPEVGSPRAIMYNMITEVEVIDNYIVQFKTAYPFAPLPAHLAHPGGVMISKEQIEEDYAAMENGENPGTVISANPQGTGPFVYDEWQPGQFVRLLKNEDYWGEPAVLDSVTFKVVAEDLTRIAELETGDADITNPLSPSDVSQIEATDGLSVQRQESSALSYLGFNMAKEPFDDARVRKAISMAIDKEQIIEGIYDGIGIPAKGPIAPNVFGYSEEVTGLDYNVEAARDLLTEAGFEDGFSTTIWTNDDRQRIDTATNIQAQLREIGITAEVEILEWGAMLEQTANGEHDMFVFGWTTVTGDADNGLYPLLHSDNLGNAGNRTFTEDEELDELLEQARQTVDPNERLELYRQVQELLVEIAPMVYIHHQEYLMGVNEDVNGLTQMPTQLLNLKDVYMKQ</sequence>
<evidence type="ECO:0000313" key="7">
    <source>
        <dbReference type="Proteomes" id="UP000285456"/>
    </source>
</evidence>
<evidence type="ECO:0000256" key="4">
    <source>
        <dbReference type="SAM" id="SignalP"/>
    </source>
</evidence>
<dbReference type="PIRSF" id="PIRSF002741">
    <property type="entry name" value="MppA"/>
    <property type="match status" value="1"/>
</dbReference>
<dbReference type="InterPro" id="IPR000914">
    <property type="entry name" value="SBP_5_dom"/>
</dbReference>